<keyword evidence="8" id="KW-1185">Reference proteome</keyword>
<evidence type="ECO:0000256" key="1">
    <source>
        <dbReference type="ARBA" id="ARBA00008779"/>
    </source>
</evidence>
<dbReference type="PROSITE" id="PS51257">
    <property type="entry name" value="PROKAR_LIPOPROTEIN"/>
    <property type="match status" value="1"/>
</dbReference>
<dbReference type="OrthoDB" id="9789742at2"/>
<dbReference type="InterPro" id="IPR050738">
    <property type="entry name" value="Sulfatase"/>
</dbReference>
<evidence type="ECO:0000313" key="8">
    <source>
        <dbReference type="Proteomes" id="UP000281985"/>
    </source>
</evidence>
<name>A0A3M0GGU4_9FLAO</name>
<gene>
    <name evidence="7" type="ORF">EAX61_01900</name>
</gene>
<keyword evidence="4" id="KW-0106">Calcium</keyword>
<evidence type="ECO:0000313" key="7">
    <source>
        <dbReference type="EMBL" id="RMB64155.1"/>
    </source>
</evidence>
<dbReference type="InterPro" id="IPR017850">
    <property type="entry name" value="Alkaline_phosphatase_core_sf"/>
</dbReference>
<organism evidence="7 8">
    <name type="scientific">Dokdonia sinensis</name>
    <dbReference type="NCBI Taxonomy" id="2479847"/>
    <lineage>
        <taxon>Bacteria</taxon>
        <taxon>Pseudomonadati</taxon>
        <taxon>Bacteroidota</taxon>
        <taxon>Flavobacteriia</taxon>
        <taxon>Flavobacteriales</taxon>
        <taxon>Flavobacteriaceae</taxon>
        <taxon>Dokdonia</taxon>
    </lineage>
</organism>
<feature type="domain" description="Sulfatase N-terminal" evidence="6">
    <location>
        <begin position="38"/>
        <end position="328"/>
    </location>
</feature>
<evidence type="ECO:0000256" key="4">
    <source>
        <dbReference type="ARBA" id="ARBA00022837"/>
    </source>
</evidence>
<keyword evidence="5" id="KW-0732">Signal</keyword>
<dbReference type="PANTHER" id="PTHR42693:SF53">
    <property type="entry name" value="ENDO-4-O-SULFATASE"/>
    <property type="match status" value="1"/>
</dbReference>
<dbReference type="Gene3D" id="3.40.720.10">
    <property type="entry name" value="Alkaline Phosphatase, subunit A"/>
    <property type="match status" value="1"/>
</dbReference>
<feature type="signal peptide" evidence="5">
    <location>
        <begin position="1"/>
        <end position="21"/>
    </location>
</feature>
<dbReference type="PROSITE" id="PS00523">
    <property type="entry name" value="SULFATASE_1"/>
    <property type="match status" value="1"/>
</dbReference>
<keyword evidence="2" id="KW-0479">Metal-binding</keyword>
<evidence type="ECO:0000256" key="5">
    <source>
        <dbReference type="SAM" id="SignalP"/>
    </source>
</evidence>
<dbReference type="CDD" id="cd16027">
    <property type="entry name" value="SGSH"/>
    <property type="match status" value="1"/>
</dbReference>
<evidence type="ECO:0000256" key="2">
    <source>
        <dbReference type="ARBA" id="ARBA00022723"/>
    </source>
</evidence>
<protein>
    <submittedName>
        <fullName evidence="7">DUF229 domain-containing protein</fullName>
    </submittedName>
</protein>
<dbReference type="AlphaFoldDB" id="A0A3M0GGU4"/>
<dbReference type="GO" id="GO:0046872">
    <property type="term" value="F:metal ion binding"/>
    <property type="evidence" value="ECO:0007669"/>
    <property type="project" value="UniProtKB-KW"/>
</dbReference>
<dbReference type="SUPFAM" id="SSF53649">
    <property type="entry name" value="Alkaline phosphatase-like"/>
    <property type="match status" value="1"/>
</dbReference>
<accession>A0A3M0GGU4</accession>
<evidence type="ECO:0000259" key="6">
    <source>
        <dbReference type="Pfam" id="PF00884"/>
    </source>
</evidence>
<reference evidence="7 8" key="1">
    <citation type="submission" date="2018-10" db="EMBL/GenBank/DDBJ databases">
        <title>Dokdonia luteus sp. nov., isolated from sea water.</title>
        <authorList>
            <person name="Zhou L.Y."/>
            <person name="Du Z.J."/>
        </authorList>
    </citation>
    <scope>NUCLEOTIDE SEQUENCE [LARGE SCALE GENOMIC DNA]</scope>
    <source>
        <strain evidence="7 8">SH27</strain>
    </source>
</reference>
<evidence type="ECO:0000256" key="3">
    <source>
        <dbReference type="ARBA" id="ARBA00022801"/>
    </source>
</evidence>
<dbReference type="EMBL" id="REFV01000001">
    <property type="protein sequence ID" value="RMB64155.1"/>
    <property type="molecule type" value="Genomic_DNA"/>
</dbReference>
<dbReference type="Pfam" id="PF00884">
    <property type="entry name" value="Sulfatase"/>
    <property type="match status" value="1"/>
</dbReference>
<proteinExistence type="inferred from homology"/>
<dbReference type="GO" id="GO:0004065">
    <property type="term" value="F:arylsulfatase activity"/>
    <property type="evidence" value="ECO:0007669"/>
    <property type="project" value="TreeGrafter"/>
</dbReference>
<dbReference type="InterPro" id="IPR024607">
    <property type="entry name" value="Sulfatase_CS"/>
</dbReference>
<dbReference type="InterPro" id="IPR000917">
    <property type="entry name" value="Sulfatase_N"/>
</dbReference>
<dbReference type="PANTHER" id="PTHR42693">
    <property type="entry name" value="ARYLSULFATASE FAMILY MEMBER"/>
    <property type="match status" value="1"/>
</dbReference>
<comment type="caution">
    <text evidence="7">The sequence shown here is derived from an EMBL/GenBank/DDBJ whole genome shotgun (WGS) entry which is preliminary data.</text>
</comment>
<comment type="similarity">
    <text evidence="1">Belongs to the sulfatase family.</text>
</comment>
<dbReference type="RefSeq" id="WP_121915951.1">
    <property type="nucleotide sequence ID" value="NZ_REFV01000001.1"/>
</dbReference>
<sequence length="575" mass="65772">MKYVLSLIGLFVLIISCNSNKSSTSSFGSAQDSDGGQPNILWIVCEDISPILSFYGDNTAKTPVLDKLASESVVYDKAFSVVGVCGPSRSAIITGMYPTSIGTMHMRTAQDVMNWGKRTYKKDVGRQDVQGNDIIQYASVIPDYVKAFPEYLRTEGYFTSNNEKTDYQFASPVTVWDENGKKAHWRNRKKGQPFFSVFNFGVTHESRIWKNADLPLTVSPDDVPVPPYFQDTETSRTDLARLYSNVELLDKEVGDLLQKLKDDGLYDNTIIFFYSDHGGPMPRQKREIYDSGLHVPFMVKDLRGTKGRSDQIVSFVDLAPTVLSLAGVEIPEHIQGKAFLGVQNDEKRNYAFGTSDRFDEFTDRSRAVYNDQFLYIQNDFPEKMWYKDVGYRKQVPMMEELLRFRETCAERSRSGCNLTPTQQEWFTDKPKAELYDYVNDPHNLINLIDNPKYTAVQKELRSRLLKFRDEYIDYGMMPEAQFINQIWPDFEQPVTAEIEINTESENASAEVVRLSSSTKGASIGYIISDTVMDELDLNSGWHVYHKPLEVKKGQYLYAMAQRIGFRESEIFKTQL</sequence>
<feature type="chain" id="PRO_5018334016" evidence="5">
    <location>
        <begin position="22"/>
        <end position="575"/>
    </location>
</feature>
<dbReference type="Proteomes" id="UP000281985">
    <property type="component" value="Unassembled WGS sequence"/>
</dbReference>
<keyword evidence="3" id="KW-0378">Hydrolase</keyword>